<gene>
    <name evidence="2" type="ORF">C5N92_02810</name>
</gene>
<comment type="caution">
    <text evidence="2">The sequence shown here is derived from an EMBL/GenBank/DDBJ whole genome shotgun (WGS) entry which is preliminary data.</text>
</comment>
<reference evidence="3" key="1">
    <citation type="submission" date="2018-02" db="EMBL/GenBank/DDBJ databases">
        <title>Glaesserella australis sp. nov., isolated from the lungs of pigs.</title>
        <authorList>
            <person name="Turni C."/>
            <person name="Christensen H."/>
        </authorList>
    </citation>
    <scope>NUCLEOTIDE SEQUENCE [LARGE SCALE GENOMIC DNA]</scope>
    <source>
        <strain evidence="3">HS4635</strain>
    </source>
</reference>
<dbReference type="RefSeq" id="WP_111749360.1">
    <property type="nucleotide sequence ID" value="NZ_PTPX01000006.1"/>
</dbReference>
<organism evidence="2 3">
    <name type="scientific">Glaesserella australis</name>
    <dbReference type="NCBI Taxonomy" id="2094024"/>
    <lineage>
        <taxon>Bacteria</taxon>
        <taxon>Pseudomonadati</taxon>
        <taxon>Pseudomonadota</taxon>
        <taxon>Gammaproteobacteria</taxon>
        <taxon>Pasteurellales</taxon>
        <taxon>Pasteurellaceae</taxon>
        <taxon>Glaesserella</taxon>
    </lineage>
</organism>
<dbReference type="OrthoDB" id="179763at2"/>
<dbReference type="Proteomes" id="UP000248689">
    <property type="component" value="Unassembled WGS sequence"/>
</dbReference>
<protein>
    <submittedName>
        <fullName evidence="2">LPS biosynthesis choline kinase</fullName>
    </submittedName>
</protein>
<accession>A0A328C0E6</accession>
<dbReference type="SUPFAM" id="SSF56112">
    <property type="entry name" value="Protein kinase-like (PK-like)"/>
    <property type="match status" value="1"/>
</dbReference>
<evidence type="ECO:0000313" key="3">
    <source>
        <dbReference type="Proteomes" id="UP000248689"/>
    </source>
</evidence>
<feature type="domain" description="Aminoglycoside phosphotransferase" evidence="1">
    <location>
        <begin position="37"/>
        <end position="227"/>
    </location>
</feature>
<sequence>MKALQWIEQHRQQAVVSVSKLAGLTACSQLVCLANGERYVLRTQTERASNYGINYQQEVAFLRAISPLGFSPKVIYADSHSALLSWIDGQTPTFFDEKCLTSLAERLAQLHLFPLQAADFAQKFTTLNLAERCQFLWQKLPKEKQQMLNFAPPFKPITPFKQTICHHDIHLANLVQQGDALFLIDWEYATISDPALELAMLCHNNHFSAKQKAIFFRHYFAKTGWDFTACIEKMAGYQPEIEKLNGLWFAMT</sequence>
<dbReference type="EMBL" id="PTPX01000006">
    <property type="protein sequence ID" value="RAL19395.1"/>
    <property type="molecule type" value="Genomic_DNA"/>
</dbReference>
<dbReference type="PANTHER" id="PTHR40086">
    <property type="entry name" value="PHOSPHOTRANSFERASE YTMP-RELATED"/>
    <property type="match status" value="1"/>
</dbReference>
<dbReference type="GO" id="GO:0016301">
    <property type="term" value="F:kinase activity"/>
    <property type="evidence" value="ECO:0007669"/>
    <property type="project" value="UniProtKB-KW"/>
</dbReference>
<proteinExistence type="predicted"/>
<dbReference type="Gene3D" id="3.30.200.20">
    <property type="entry name" value="Phosphorylase Kinase, domain 1"/>
    <property type="match status" value="1"/>
</dbReference>
<evidence type="ECO:0000313" key="2">
    <source>
        <dbReference type="EMBL" id="RAL19395.1"/>
    </source>
</evidence>
<dbReference type="InterPro" id="IPR011009">
    <property type="entry name" value="Kinase-like_dom_sf"/>
</dbReference>
<dbReference type="CDD" id="cd05151">
    <property type="entry name" value="ChoK-like"/>
    <property type="match status" value="1"/>
</dbReference>
<keyword evidence="2" id="KW-0808">Transferase</keyword>
<name>A0A328C0E6_9PAST</name>
<dbReference type="AlphaFoldDB" id="A0A328C0E6"/>
<dbReference type="PANTHER" id="PTHR40086:SF1">
    <property type="entry name" value="CELL CYCLE REGULATOR CCRZ"/>
    <property type="match status" value="1"/>
</dbReference>
<dbReference type="Gene3D" id="3.90.1200.10">
    <property type="match status" value="1"/>
</dbReference>
<keyword evidence="3" id="KW-1185">Reference proteome</keyword>
<dbReference type="Pfam" id="PF01636">
    <property type="entry name" value="APH"/>
    <property type="match status" value="1"/>
</dbReference>
<evidence type="ECO:0000259" key="1">
    <source>
        <dbReference type="Pfam" id="PF01636"/>
    </source>
</evidence>
<keyword evidence="2" id="KW-0418">Kinase</keyword>
<dbReference type="InterPro" id="IPR052077">
    <property type="entry name" value="CcrZ_PhaseVar_Mediator"/>
</dbReference>
<dbReference type="InterPro" id="IPR002575">
    <property type="entry name" value="Aminoglycoside_PTrfase"/>
</dbReference>